<keyword evidence="3" id="KW-1185">Reference proteome</keyword>
<dbReference type="Pfam" id="PF22513">
    <property type="entry name" value="FitA-like_RHH"/>
    <property type="match status" value="1"/>
</dbReference>
<dbReference type="OrthoDB" id="2389872at2"/>
<dbReference type="KEGG" id="mgg:MPLG2_0990"/>
<dbReference type="SUPFAM" id="SSF47598">
    <property type="entry name" value="Ribbon-helix-helix"/>
    <property type="match status" value="1"/>
</dbReference>
<protein>
    <submittedName>
        <fullName evidence="2">Toxin-antitoxin system antitoxin subunit</fullName>
    </submittedName>
</protein>
<evidence type="ECO:0000259" key="1">
    <source>
        <dbReference type="Pfam" id="PF22513"/>
    </source>
</evidence>
<dbReference type="GO" id="GO:0006355">
    <property type="term" value="P:regulation of DNA-templated transcription"/>
    <property type="evidence" value="ECO:0007669"/>
    <property type="project" value="InterPro"/>
</dbReference>
<dbReference type="InterPro" id="IPR010985">
    <property type="entry name" value="Ribbon_hlx_hlx"/>
</dbReference>
<accession>A0A2N9JF74</accession>
<proteinExistence type="predicted"/>
<evidence type="ECO:0000313" key="2">
    <source>
        <dbReference type="EMBL" id="SPD86026.1"/>
    </source>
</evidence>
<dbReference type="EMBL" id="LT985188">
    <property type="protein sequence ID" value="SPD86026.1"/>
    <property type="molecule type" value="Genomic_DNA"/>
</dbReference>
<name>A0A2N9JF74_9ACTN</name>
<dbReference type="AlphaFoldDB" id="A0A2N9JF74"/>
<gene>
    <name evidence="2" type="ORF">MPLG2_0990</name>
</gene>
<feature type="domain" description="Antitoxin FitA-like ribbon-helix-helix" evidence="1">
    <location>
        <begin position="3"/>
        <end position="40"/>
    </location>
</feature>
<reference evidence="2 3" key="1">
    <citation type="submission" date="2018-02" db="EMBL/GenBank/DDBJ databases">
        <authorList>
            <person name="Cohen D.B."/>
            <person name="Kent A.D."/>
        </authorList>
    </citation>
    <scope>NUCLEOTIDE SEQUENCE [LARGE SCALE GENOMIC DNA]</scope>
    <source>
        <strain evidence="2">1</strain>
    </source>
</reference>
<sequence>MGALTIRQLDERTYARLQTLAAEHGRTVEAEVRAILDAAVDVPEENFLLALHAAMSEVGDVNLPPEPRIDPPRPVDL</sequence>
<dbReference type="InterPro" id="IPR013321">
    <property type="entry name" value="Arc_rbn_hlx_hlx"/>
</dbReference>
<dbReference type="Gene3D" id="1.10.1220.10">
    <property type="entry name" value="Met repressor-like"/>
    <property type="match status" value="1"/>
</dbReference>
<dbReference type="RefSeq" id="WP_105185110.1">
    <property type="nucleotide sequence ID" value="NZ_BAAAGO010000002.1"/>
</dbReference>
<evidence type="ECO:0000313" key="3">
    <source>
        <dbReference type="Proteomes" id="UP000238164"/>
    </source>
</evidence>
<dbReference type="Proteomes" id="UP000238164">
    <property type="component" value="Chromosome 1"/>
</dbReference>
<organism evidence="2 3">
    <name type="scientific">Micropruina glycogenica</name>
    <dbReference type="NCBI Taxonomy" id="75385"/>
    <lineage>
        <taxon>Bacteria</taxon>
        <taxon>Bacillati</taxon>
        <taxon>Actinomycetota</taxon>
        <taxon>Actinomycetes</taxon>
        <taxon>Propionibacteriales</taxon>
        <taxon>Nocardioidaceae</taxon>
        <taxon>Micropruina</taxon>
    </lineage>
</organism>
<dbReference type="InterPro" id="IPR053853">
    <property type="entry name" value="FitA-like_RHH"/>
</dbReference>